<evidence type="ECO:0000313" key="5">
    <source>
        <dbReference type="EMBL" id="CAH0770549.1"/>
    </source>
</evidence>
<feature type="compositionally biased region" description="Polar residues" evidence="3">
    <location>
        <begin position="664"/>
        <end position="694"/>
    </location>
</feature>
<name>A0A9P0CBQ5_BEMTA</name>
<proteinExistence type="predicted"/>
<evidence type="ECO:0000259" key="4">
    <source>
        <dbReference type="PROSITE" id="PS50237"/>
    </source>
</evidence>
<feature type="region of interest" description="Disordered" evidence="3">
    <location>
        <begin position="734"/>
        <end position="837"/>
    </location>
</feature>
<dbReference type="AlphaFoldDB" id="A0A9P0CBQ5"/>
<sequence>MYLMPLQDLYSDDEDVLTPSSPLQPSAYDRLPPSPLNGSPPSTLHGVSPQPSPLNVSPSSTLHGASPPPSPLNGSPFSTLHGASPPPSPLNGSPFSTLHGASPPPSPLNGSPFSTLHGASPPPSPLNGSPFSTLHGVSPPPSPLNGSPSSTIHSAAPPPSPHLDSSPSSHAPVSPPTAPAPLPPSLPSVISSATHHEPGTLSFILNQLRGQIKDTELFHIKTIRGNEFISSATYFSEPHDSFKNKLKVRYVNEPGIDTEGLTREFLQSSLNQIKDYSLFKKSETTEEYESRRLFFSAGAICSFNIVYGGPVISFFNDQQVKYILTGVEDSMPESVHLSVRSSPFQQFMNGLETLNVLQKIRENPEIFQTVFSSNVEDINSDAFIDIFQENRSPLGSYESQIESKVWALFSRLLQEIEGKVREETHPIIEYYSDIHVTQISRNNLYAPIPPGFHHVVIFNCKNLRLLPLRREVRAIMPRVEYGKMAPRLQQMRVGDILIYRNHFFFCADNKMQSRYNAKIAVQGMEKIITLGRKRLQIKDDEKFNIYYLSNGDPRWKTNIFSSLSGTVKGYLHNYIIGTGPENFFDTVDVSDTKGRKTSKNVLPHGRGECWPSSIYASKAEALLLNVLPTAEDPPEDDEPLIITATPLTPPSTTGAALLRAAAKLQTSTPPQARQSAQPTQARLQLYKSPTTRQPTRPAKIKSRGPSRQHPQMSRPQPSAKPANTVFRRLGLLPNASARSSGPSAANTSTTRPSSSHRLTRNPSGPPPAAFSPRTAARVPHALPKRASRASPPSTLTNSRSRQAPAAARQHPGRKPRPATPVRPERKHHASVRRKTFAPLLSPLSPALTTSEWRRFLKTCSALGTPSVLSPLPPTPPRPRPTRAVRPSPIVVSDDSTPPSEASTVILPPRTAVQPARRFGDITHMIEVRRTRDVATQTTATQPARTSVATTTATTQTPADFFWSLLPAWVRRQLEHLIARSRSRAREHQDSSSRM</sequence>
<dbReference type="Gene3D" id="3.90.1750.10">
    <property type="entry name" value="Hect, E3 ligase catalytic domains"/>
    <property type="match status" value="1"/>
</dbReference>
<dbReference type="SUPFAM" id="SSF56204">
    <property type="entry name" value="Hect, E3 ligase catalytic domain"/>
    <property type="match status" value="1"/>
</dbReference>
<feature type="compositionally biased region" description="Pro residues" evidence="3">
    <location>
        <begin position="173"/>
        <end position="186"/>
    </location>
</feature>
<dbReference type="InterPro" id="IPR035983">
    <property type="entry name" value="Hect_E3_ubiquitin_ligase"/>
</dbReference>
<feature type="compositionally biased region" description="Polar residues" evidence="3">
    <location>
        <begin position="53"/>
        <end position="63"/>
    </location>
</feature>
<reference evidence="5" key="1">
    <citation type="submission" date="2021-12" db="EMBL/GenBank/DDBJ databases">
        <authorList>
            <person name="King R."/>
        </authorList>
    </citation>
    <scope>NUCLEOTIDE SEQUENCE</scope>
</reference>
<evidence type="ECO:0000256" key="2">
    <source>
        <dbReference type="PROSITE-ProRule" id="PRU00104"/>
    </source>
</evidence>
<feature type="region of interest" description="Disordered" evidence="3">
    <location>
        <begin position="863"/>
        <end position="901"/>
    </location>
</feature>
<feature type="region of interest" description="Disordered" evidence="3">
    <location>
        <begin position="663"/>
        <end position="721"/>
    </location>
</feature>
<organism evidence="5 6">
    <name type="scientific">Bemisia tabaci</name>
    <name type="common">Sweetpotato whitefly</name>
    <name type="synonym">Aleurodes tabaci</name>
    <dbReference type="NCBI Taxonomy" id="7038"/>
    <lineage>
        <taxon>Eukaryota</taxon>
        <taxon>Metazoa</taxon>
        <taxon>Ecdysozoa</taxon>
        <taxon>Arthropoda</taxon>
        <taxon>Hexapoda</taxon>
        <taxon>Insecta</taxon>
        <taxon>Pterygota</taxon>
        <taxon>Neoptera</taxon>
        <taxon>Paraneoptera</taxon>
        <taxon>Hemiptera</taxon>
        <taxon>Sternorrhyncha</taxon>
        <taxon>Aleyrodoidea</taxon>
        <taxon>Aleyrodidae</taxon>
        <taxon>Aleyrodinae</taxon>
        <taxon>Bemisia</taxon>
    </lineage>
</organism>
<gene>
    <name evidence="5" type="ORF">BEMITA_LOCUS7410</name>
</gene>
<feature type="compositionally biased region" description="Low complexity" evidence="3">
    <location>
        <begin position="162"/>
        <end position="172"/>
    </location>
</feature>
<dbReference type="PROSITE" id="PS50237">
    <property type="entry name" value="HECT"/>
    <property type="match status" value="1"/>
</dbReference>
<feature type="compositionally biased region" description="Low complexity" evidence="3">
    <location>
        <begin position="144"/>
        <end position="155"/>
    </location>
</feature>
<evidence type="ECO:0000256" key="3">
    <source>
        <dbReference type="SAM" id="MobiDB-lite"/>
    </source>
</evidence>
<feature type="compositionally biased region" description="Low complexity" evidence="3">
    <location>
        <begin position="798"/>
        <end position="809"/>
    </location>
</feature>
<dbReference type="InterPro" id="IPR000569">
    <property type="entry name" value="HECT_dom"/>
</dbReference>
<feature type="region of interest" description="Disordered" evidence="3">
    <location>
        <begin position="1"/>
        <end position="193"/>
    </location>
</feature>
<dbReference type="GO" id="GO:0004842">
    <property type="term" value="F:ubiquitin-protein transferase activity"/>
    <property type="evidence" value="ECO:0007669"/>
    <property type="project" value="InterPro"/>
</dbReference>
<comment type="caution">
    <text evidence="2">Lacks conserved residue(s) required for the propagation of feature annotation.</text>
</comment>
<dbReference type="Proteomes" id="UP001152759">
    <property type="component" value="Chromosome 4"/>
</dbReference>
<keyword evidence="1 2" id="KW-0833">Ubl conjugation pathway</keyword>
<feature type="domain" description="HECT" evidence="4">
    <location>
        <begin position="238"/>
        <end position="266"/>
    </location>
</feature>
<feature type="compositionally biased region" description="Polar residues" evidence="3">
    <location>
        <begin position="736"/>
        <end position="762"/>
    </location>
</feature>
<accession>A0A9P0CBQ5</accession>
<dbReference type="EMBL" id="OU963865">
    <property type="protein sequence ID" value="CAH0770549.1"/>
    <property type="molecule type" value="Genomic_DNA"/>
</dbReference>
<dbReference type="GO" id="GO:0009966">
    <property type="term" value="P:regulation of signal transduction"/>
    <property type="evidence" value="ECO:0007669"/>
    <property type="project" value="UniProtKB-ARBA"/>
</dbReference>
<evidence type="ECO:0000256" key="1">
    <source>
        <dbReference type="ARBA" id="ARBA00022786"/>
    </source>
</evidence>
<keyword evidence="6" id="KW-1185">Reference proteome</keyword>
<evidence type="ECO:0000313" key="6">
    <source>
        <dbReference type="Proteomes" id="UP001152759"/>
    </source>
</evidence>
<protein>
    <recommendedName>
        <fullName evidence="4">HECT domain-containing protein</fullName>
    </recommendedName>
</protein>
<feature type="compositionally biased region" description="Basic residues" evidence="3">
    <location>
        <begin position="824"/>
        <end position="835"/>
    </location>
</feature>